<name>A0A0P0N452_9CREN</name>
<evidence type="ECO:0000313" key="7">
    <source>
        <dbReference type="Proteomes" id="UP000058613"/>
    </source>
</evidence>
<dbReference type="RefSeq" id="WP_231656692.1">
    <property type="nucleotide sequence ID" value="NZ_CP013011.1"/>
</dbReference>
<dbReference type="Gene3D" id="2.60.120.1040">
    <property type="entry name" value="ZPR1, A/B domain"/>
    <property type="match status" value="1"/>
</dbReference>
<sequence length="196" mass="21516">MQSTDIDAREPQKINEMIIECPVCKEKSLKIEDYLYNMPIIGKVILTSGKCSTCGYKFNDVRLAEAGKPRKLVLKIERPEDLNALVVRASSASILIPELDLSMIPGPASEGFITTVEGVLERFLEAVDAACADPEADKTACEKARNMIEEAKQGKRKFTLVIVDPEGVSAIVSDKAREEPVSKEELAKLGYIVAED</sequence>
<dbReference type="EMBL" id="CP013011">
    <property type="protein sequence ID" value="ALL01115.1"/>
    <property type="molecule type" value="Genomic_DNA"/>
</dbReference>
<feature type="domain" description="Zinc finger ZPR1-type" evidence="5">
    <location>
        <begin position="19"/>
        <end position="173"/>
    </location>
</feature>
<comment type="similarity">
    <text evidence="1">Belongs to the ZPR1 family.</text>
</comment>
<evidence type="ECO:0000259" key="5">
    <source>
        <dbReference type="SMART" id="SM00709"/>
    </source>
</evidence>
<dbReference type="Pfam" id="PF03367">
    <property type="entry name" value="Zn_ribbon_ZPR1"/>
    <property type="match status" value="1"/>
</dbReference>
<dbReference type="InterPro" id="IPR042451">
    <property type="entry name" value="ZPR1_A/B_dom"/>
</dbReference>
<dbReference type="STRING" id="1273541.Pyrde_1067"/>
<dbReference type="PANTHER" id="PTHR10876:SF0">
    <property type="entry name" value="ZINC FINGER PROTEIN ZPR1"/>
    <property type="match status" value="1"/>
</dbReference>
<keyword evidence="3" id="KW-0863">Zinc-finger</keyword>
<dbReference type="Proteomes" id="UP000058613">
    <property type="component" value="Chromosome"/>
</dbReference>
<evidence type="ECO:0000256" key="2">
    <source>
        <dbReference type="ARBA" id="ARBA00022723"/>
    </source>
</evidence>
<reference evidence="6 7" key="1">
    <citation type="submission" date="2015-10" db="EMBL/GenBank/DDBJ databases">
        <title>Complete genome sequence of hyperthermophilic archaeon Pyrodictium delaneyi Su06.</title>
        <authorList>
            <person name="Jung J.-H."/>
            <person name="Lin J."/>
            <person name="Holden J.F."/>
            <person name="Park C.-S."/>
        </authorList>
    </citation>
    <scope>NUCLEOTIDE SEQUENCE [LARGE SCALE GENOMIC DNA]</scope>
    <source>
        <strain evidence="6 7">Su06</strain>
    </source>
</reference>
<evidence type="ECO:0000256" key="4">
    <source>
        <dbReference type="ARBA" id="ARBA00022833"/>
    </source>
</evidence>
<evidence type="ECO:0000256" key="1">
    <source>
        <dbReference type="ARBA" id="ARBA00008354"/>
    </source>
</evidence>
<dbReference type="PANTHER" id="PTHR10876">
    <property type="entry name" value="ZINC FINGER PROTEIN ZPR1"/>
    <property type="match status" value="1"/>
</dbReference>
<organism evidence="6 7">
    <name type="scientific">Pyrodictium delaneyi</name>
    <dbReference type="NCBI Taxonomy" id="1273541"/>
    <lineage>
        <taxon>Archaea</taxon>
        <taxon>Thermoproteota</taxon>
        <taxon>Thermoprotei</taxon>
        <taxon>Desulfurococcales</taxon>
        <taxon>Pyrodictiaceae</taxon>
        <taxon>Pyrodictium</taxon>
    </lineage>
</organism>
<dbReference type="GO" id="GO:0008270">
    <property type="term" value="F:zinc ion binding"/>
    <property type="evidence" value="ECO:0007669"/>
    <property type="project" value="UniProtKB-KW"/>
</dbReference>
<evidence type="ECO:0000313" key="6">
    <source>
        <dbReference type="EMBL" id="ALL01115.1"/>
    </source>
</evidence>
<dbReference type="AlphaFoldDB" id="A0A0P0N452"/>
<proteinExistence type="inferred from homology"/>
<dbReference type="GeneID" id="26099404"/>
<dbReference type="InterPro" id="IPR056180">
    <property type="entry name" value="ZPR1_jr_dom"/>
</dbReference>
<dbReference type="NCBIfam" id="TIGR00340">
    <property type="entry name" value="zpr1_rel"/>
    <property type="match status" value="1"/>
</dbReference>
<accession>A0A0P0N452</accession>
<evidence type="ECO:0000256" key="3">
    <source>
        <dbReference type="ARBA" id="ARBA00022771"/>
    </source>
</evidence>
<dbReference type="InterPro" id="IPR004470">
    <property type="entry name" value="ZPR1-like_arc"/>
</dbReference>
<dbReference type="InterPro" id="IPR004457">
    <property type="entry name" value="Znf_ZPR1"/>
</dbReference>
<keyword evidence="4" id="KW-0862">Zinc</keyword>
<protein>
    <recommendedName>
        <fullName evidence="5">Zinc finger ZPR1-type domain-containing protein</fullName>
    </recommendedName>
</protein>
<dbReference type="Pfam" id="PF22794">
    <property type="entry name" value="jr-ZPR1"/>
    <property type="match status" value="1"/>
</dbReference>
<dbReference type="KEGG" id="pdl:Pyrde_1067"/>
<gene>
    <name evidence="6" type="ORF">Pyrde_1067</name>
</gene>
<dbReference type="InterPro" id="IPR040141">
    <property type="entry name" value="ZPR1"/>
</dbReference>
<keyword evidence="2" id="KW-0479">Metal-binding</keyword>
<dbReference type="NCBIfam" id="TIGR00310">
    <property type="entry name" value="ZPR1_znf"/>
    <property type="match status" value="1"/>
</dbReference>
<dbReference type="Gene3D" id="2.20.25.420">
    <property type="entry name" value="ZPR1, zinc finger domain"/>
    <property type="match status" value="1"/>
</dbReference>
<dbReference type="InterPro" id="IPR042452">
    <property type="entry name" value="ZPR1_Znf1/2"/>
</dbReference>
<dbReference type="SMART" id="SM00709">
    <property type="entry name" value="Zpr1"/>
    <property type="match status" value="1"/>
</dbReference>